<dbReference type="PANTHER" id="PTHR34700:SF4">
    <property type="entry name" value="PHAGE-LIKE ELEMENT PBSX PROTEIN XKDP"/>
    <property type="match status" value="1"/>
</dbReference>
<dbReference type="AlphaFoldDB" id="A0AAW4W7D1"/>
<dbReference type="RefSeq" id="WP_177290855.1">
    <property type="nucleotide sequence ID" value="NZ_JAJEQQ010000001.1"/>
</dbReference>
<keyword evidence="4" id="KW-1185">Reference proteome</keyword>
<evidence type="ECO:0000313" key="3">
    <source>
        <dbReference type="EMBL" id="MCC2226304.1"/>
    </source>
</evidence>
<evidence type="ECO:0000313" key="4">
    <source>
        <dbReference type="Proteomes" id="UP001198612"/>
    </source>
</evidence>
<organism evidence="3 4">
    <name type="scientific">Blautia fusiformis</name>
    <dbReference type="NCBI Taxonomy" id="2881264"/>
    <lineage>
        <taxon>Bacteria</taxon>
        <taxon>Bacillati</taxon>
        <taxon>Bacillota</taxon>
        <taxon>Clostridia</taxon>
        <taxon>Lachnospirales</taxon>
        <taxon>Lachnospiraceae</taxon>
        <taxon>Blautia</taxon>
    </lineage>
</organism>
<proteinExistence type="predicted"/>
<dbReference type="InterPro" id="IPR036779">
    <property type="entry name" value="LysM_dom_sf"/>
</dbReference>
<dbReference type="EMBL" id="JAJEQQ010000001">
    <property type="protein sequence ID" value="MCC2226304.1"/>
    <property type="molecule type" value="Genomic_DNA"/>
</dbReference>
<reference evidence="3 4" key="1">
    <citation type="submission" date="2021-10" db="EMBL/GenBank/DDBJ databases">
        <title>Anaerobic single-cell dispensing facilitates the cultivation of human gut bacteria.</title>
        <authorList>
            <person name="Afrizal A."/>
        </authorList>
    </citation>
    <scope>NUCLEOTIDE SEQUENCE [LARGE SCALE GENOMIC DNA]</scope>
    <source>
        <strain evidence="3 4">CLA-AA-H217</strain>
    </source>
</reference>
<gene>
    <name evidence="3" type="ORF">LKD40_00505</name>
</gene>
<name>A0AAW4W7D1_9FIRM</name>
<dbReference type="PROSITE" id="PS51782">
    <property type="entry name" value="LYSM"/>
    <property type="match status" value="1"/>
</dbReference>
<dbReference type="CDD" id="cd00118">
    <property type="entry name" value="LysM"/>
    <property type="match status" value="1"/>
</dbReference>
<sequence length="232" mass="25820">MNASIRPSGGAVTQFPMMPEKITLGADAKFMTYSIISLGDVKIPRGQGIKEISWSGIFPGKARKNYPFVSSWVDPNTLIKRMEQYRDNGTICKLLVTGTCINYSVYISSFKGKYSGGLGDFYYDIKFIIAREIKIYTTKELKIGTSSKTQRPASKKSNKKSTTGSKTTTYTIKSGDTLSRIAQKKLGKASRYPEIYKLNKSKIEAAAKKHGRKSSNNGHWIYPGTKLTIPKK</sequence>
<protein>
    <submittedName>
        <fullName evidence="3">LysM peptidoglycan-binding domain-containing protein</fullName>
    </submittedName>
</protein>
<evidence type="ECO:0000256" key="1">
    <source>
        <dbReference type="SAM" id="MobiDB-lite"/>
    </source>
</evidence>
<feature type="region of interest" description="Disordered" evidence="1">
    <location>
        <begin position="146"/>
        <end position="168"/>
    </location>
</feature>
<accession>A0AAW4W7D1</accession>
<dbReference type="Gene3D" id="3.10.350.10">
    <property type="entry name" value="LysM domain"/>
    <property type="match status" value="1"/>
</dbReference>
<evidence type="ECO:0000259" key="2">
    <source>
        <dbReference type="PROSITE" id="PS51782"/>
    </source>
</evidence>
<feature type="region of interest" description="Disordered" evidence="1">
    <location>
        <begin position="207"/>
        <end position="232"/>
    </location>
</feature>
<feature type="domain" description="LysM" evidence="2">
    <location>
        <begin position="168"/>
        <end position="229"/>
    </location>
</feature>
<comment type="caution">
    <text evidence="3">The sequence shown here is derived from an EMBL/GenBank/DDBJ whole genome shotgun (WGS) entry which is preliminary data.</text>
</comment>
<dbReference type="Pfam" id="PF01476">
    <property type="entry name" value="LysM"/>
    <property type="match status" value="1"/>
</dbReference>
<dbReference type="InterPro" id="IPR018392">
    <property type="entry name" value="LysM"/>
</dbReference>
<dbReference type="InterPro" id="IPR052196">
    <property type="entry name" value="Bact_Kbp"/>
</dbReference>
<dbReference type="PANTHER" id="PTHR34700">
    <property type="entry name" value="POTASSIUM BINDING PROTEIN KBP"/>
    <property type="match status" value="1"/>
</dbReference>
<dbReference type="Proteomes" id="UP001198612">
    <property type="component" value="Unassembled WGS sequence"/>
</dbReference>
<dbReference type="SMART" id="SM00257">
    <property type="entry name" value="LysM"/>
    <property type="match status" value="1"/>
</dbReference>